<evidence type="ECO:0000256" key="2">
    <source>
        <dbReference type="ARBA" id="ARBA00023043"/>
    </source>
</evidence>
<dbReference type="Proteomes" id="UP000434957">
    <property type="component" value="Unassembled WGS sequence"/>
</dbReference>
<feature type="repeat" description="ANK" evidence="3">
    <location>
        <begin position="781"/>
        <end position="817"/>
    </location>
</feature>
<feature type="non-terminal residue" evidence="6">
    <location>
        <position position="1424"/>
    </location>
</feature>
<dbReference type="SUPFAM" id="SSF48403">
    <property type="entry name" value="Ankyrin repeat"/>
    <property type="match status" value="1"/>
</dbReference>
<dbReference type="PROSITE" id="PS50088">
    <property type="entry name" value="ANK_REPEAT"/>
    <property type="match status" value="1"/>
</dbReference>
<protein>
    <submittedName>
        <fullName evidence="6">Uncharacterized protein</fullName>
    </submittedName>
</protein>
<dbReference type="Gene3D" id="1.25.40.20">
    <property type="entry name" value="Ankyrin repeat-containing domain"/>
    <property type="match status" value="1"/>
</dbReference>
<feature type="region of interest" description="Disordered" evidence="5">
    <location>
        <begin position="1319"/>
        <end position="1348"/>
    </location>
</feature>
<keyword evidence="1" id="KW-0677">Repeat</keyword>
<evidence type="ECO:0000313" key="6">
    <source>
        <dbReference type="EMBL" id="KAE9280359.1"/>
    </source>
</evidence>
<feature type="compositionally biased region" description="Polar residues" evidence="5">
    <location>
        <begin position="1206"/>
        <end position="1217"/>
    </location>
</feature>
<name>A0A6A4BXK4_9STRA</name>
<feature type="compositionally biased region" description="Basic and acidic residues" evidence="5">
    <location>
        <begin position="1"/>
        <end position="14"/>
    </location>
</feature>
<keyword evidence="2 3" id="KW-0040">ANK repeat</keyword>
<proteinExistence type="predicted"/>
<dbReference type="InterPro" id="IPR002110">
    <property type="entry name" value="Ankyrin_rpt"/>
</dbReference>
<keyword evidence="7" id="KW-1185">Reference proteome</keyword>
<dbReference type="EMBL" id="QXFT01004086">
    <property type="protein sequence ID" value="KAE9280359.1"/>
    <property type="molecule type" value="Genomic_DNA"/>
</dbReference>
<organism evidence="6 7">
    <name type="scientific">Phytophthora rubi</name>
    <dbReference type="NCBI Taxonomy" id="129364"/>
    <lineage>
        <taxon>Eukaryota</taxon>
        <taxon>Sar</taxon>
        <taxon>Stramenopiles</taxon>
        <taxon>Oomycota</taxon>
        <taxon>Peronosporomycetes</taxon>
        <taxon>Peronosporales</taxon>
        <taxon>Peronosporaceae</taxon>
        <taxon>Phytophthora</taxon>
    </lineage>
</organism>
<evidence type="ECO:0000256" key="5">
    <source>
        <dbReference type="SAM" id="MobiDB-lite"/>
    </source>
</evidence>
<evidence type="ECO:0000256" key="4">
    <source>
        <dbReference type="SAM" id="Coils"/>
    </source>
</evidence>
<keyword evidence="4" id="KW-0175">Coiled coil</keyword>
<reference evidence="6 7" key="1">
    <citation type="submission" date="2018-08" db="EMBL/GenBank/DDBJ databases">
        <title>Genomic investigation of the strawberry pathogen Phytophthora fragariae indicates pathogenicity is determined by transcriptional variation in three key races.</title>
        <authorList>
            <person name="Adams T.M."/>
            <person name="Armitage A.D."/>
            <person name="Sobczyk M.K."/>
            <person name="Bates H.J."/>
            <person name="Dunwell J.M."/>
            <person name="Nellist C.F."/>
            <person name="Harrison R.J."/>
        </authorList>
    </citation>
    <scope>NUCLEOTIDE SEQUENCE [LARGE SCALE GENOMIC DNA]</scope>
    <source>
        <strain evidence="6 7">SCRP333</strain>
    </source>
</reference>
<feature type="compositionally biased region" description="Acidic residues" evidence="5">
    <location>
        <begin position="1319"/>
        <end position="1332"/>
    </location>
</feature>
<evidence type="ECO:0000256" key="3">
    <source>
        <dbReference type="PROSITE-ProRule" id="PRU00023"/>
    </source>
</evidence>
<accession>A0A6A4BXK4</accession>
<dbReference type="PANTHER" id="PTHR24124:SF14">
    <property type="entry name" value="CHROMOSOME UNDETERMINED SCAFFOLD_25, WHOLE GENOME SHOTGUN SEQUENCE"/>
    <property type="match status" value="1"/>
</dbReference>
<evidence type="ECO:0000313" key="7">
    <source>
        <dbReference type="Proteomes" id="UP000434957"/>
    </source>
</evidence>
<dbReference type="PROSITE" id="PS50297">
    <property type="entry name" value="ANK_REP_REGION"/>
    <property type="match status" value="1"/>
</dbReference>
<feature type="region of interest" description="Disordered" evidence="5">
    <location>
        <begin position="1206"/>
        <end position="1228"/>
    </location>
</feature>
<feature type="compositionally biased region" description="Basic and acidic residues" evidence="5">
    <location>
        <begin position="21"/>
        <end position="40"/>
    </location>
</feature>
<dbReference type="GO" id="GO:0010468">
    <property type="term" value="P:regulation of gene expression"/>
    <property type="evidence" value="ECO:0007669"/>
    <property type="project" value="TreeGrafter"/>
</dbReference>
<gene>
    <name evidence="6" type="ORF">PR003_g27986</name>
</gene>
<feature type="region of interest" description="Disordered" evidence="5">
    <location>
        <begin position="1"/>
        <end position="64"/>
    </location>
</feature>
<dbReference type="InterPro" id="IPR036770">
    <property type="entry name" value="Ankyrin_rpt-contain_sf"/>
</dbReference>
<feature type="non-terminal residue" evidence="6">
    <location>
        <position position="1"/>
    </location>
</feature>
<evidence type="ECO:0000256" key="1">
    <source>
        <dbReference type="ARBA" id="ARBA00022737"/>
    </source>
</evidence>
<comment type="caution">
    <text evidence="6">The sequence shown here is derived from an EMBL/GenBank/DDBJ whole genome shotgun (WGS) entry which is preliminary data.</text>
</comment>
<dbReference type="PANTHER" id="PTHR24124">
    <property type="entry name" value="ANKYRIN REPEAT FAMILY A"/>
    <property type="match status" value="1"/>
</dbReference>
<dbReference type="PROSITE" id="PS50096">
    <property type="entry name" value="IQ"/>
    <property type="match status" value="1"/>
</dbReference>
<dbReference type="GO" id="GO:0005634">
    <property type="term" value="C:nucleus"/>
    <property type="evidence" value="ECO:0007669"/>
    <property type="project" value="TreeGrafter"/>
</dbReference>
<sequence>KSEKAKRAKEKADRQQLFSADQRRKAEREAERQARRREMETWLTDPSDLKRVERRSQKRSRDRMRALKEWYAPATSGPHGEVQPVFVEALNQAQSNQEPGARTRKQPLLSKEAAALKDEEDREALELVLQRQLSAFTTKLEYLEQFADPPTPVRAKTRAGPRRRRRLAMHLAPLGPARSNLQAAKSVAVLSSHYAREGDRKLGTSASLQTLRPMSRAHVDNDDAEDARDDAEVEMYLMRHRKAARQVYAVVKLQATWRMHLRRRKYLPWRQRRTRQRRAVFEIWVMTYRVGFRAQRSLVRKYFSAWHSDVVEALQLREMELHLFRQAATQAELPRMVLNLVFTSDWEDERAKRLAAKATETAKKKDIAPTSKAAFLGAFLSAAFGDVESASERGRSRVHRLRVQHIAAREEVRKKVVQHVFRLWKRVHEAKKRVGLNAQLCLKRAVRMAFGTRQRWPAETLLAVFEIWSRWRPSIGASVSVSRCRASLSPIRTGISGCTTTKSAKFAASKLPPKLQHYVRTFSHNVLVEWREAIAGSAADKKLVRGVLLGIHRYVCAKRKLRPLKLQLRQRQWKWLSRRAWRGWKRVQLHTCFKREFNLSRLENSRVWRSRLHRTLDIWRDERDSLLVCRAFAAWTHFVRKRKLFLTLRMICARQQRRNLLTSVFNAWKAAKWDRVDGFLEDRLRLDAWDAYRELSVFFPMLFYGSFSDAGAIFGGLPSYAYGDNAALPRFKQLDQQELVLATSGDAVRHFHGVLVRDSVVEVRNAILQTRHLVNAVDDASGNTALHVATQIEEPERRLEILSLLLSEGAATLKRENRHGLSPIQLAPDPDTRYLLREGIFAFHSRDVLTSESVSEESQDTQRLLWCMITLMSREWGAGARAPADVRTGHWHSSLRDERWLRQKQIRFSPYSTFAPAVTRSRGFLNALKTRLCLSHCDFLLAAQAPKSPTSRQNTKRAREQRYQQWEEQLKARKTRASETGEYEAYARYLLASTLDTEACEQELIPSFVGLLYSLEFSSSDVLQQAHRLENECTAAEGALWELYQRIRAAEKAWSALVASSEETAGRNGVGMLRLFSDDADADLFFRREIFLLEFEQFNRSNGGKRKDGLDVQQEALVLEIDTLLIRTQRKLRKVEKKVKRVQDLIDSSEQTYRRALFASPRDVEAVVVTRMALEHARLRMAMSVIKLSDVKRVVARLEYAKQVLQQENSTNSGDKSPTSDDPPPWAANLTYDERKTFLKAQRTRYSRVFQRRAILEETKQNADAASGPESKPDDLPETLHQLQKEATSKLHSLLMLNLFRSCCCWLAENMLATEEAVAEEDSIDSGDEADAGENTATGLAGDSGSTFQRNSVSAKRLLSAAGAVLGEGMSRRRSSIKNTRRVLETYHQGFTSTSRLDPDGESMNATYAASAGLLFEEERRAAQ</sequence>
<feature type="coiled-coil region" evidence="4">
    <location>
        <begin position="1125"/>
        <end position="1152"/>
    </location>
</feature>